<evidence type="ECO:0000256" key="3">
    <source>
        <dbReference type="ARBA" id="ARBA00023002"/>
    </source>
</evidence>
<reference evidence="5 6" key="1">
    <citation type="submission" date="2018-01" db="EMBL/GenBank/DDBJ databases">
        <title>Draft genome of the strawberry crown rot pathogen Phytophthora cactorum.</title>
        <authorList>
            <person name="Armitage A.D."/>
            <person name="Lysoe E."/>
            <person name="Nellist C.F."/>
            <person name="Harrison R.J."/>
            <person name="Brurberg M.B."/>
        </authorList>
    </citation>
    <scope>NUCLEOTIDE SEQUENCE [LARGE SCALE GENOMIC DNA]</scope>
    <source>
        <strain evidence="5 6">10300</strain>
    </source>
</reference>
<accession>A0A329RFS0</accession>
<keyword evidence="2" id="KW-0521">NADP</keyword>
<evidence type="ECO:0000256" key="2">
    <source>
        <dbReference type="ARBA" id="ARBA00022857"/>
    </source>
</evidence>
<dbReference type="GO" id="GO:0016491">
    <property type="term" value="F:oxidoreductase activity"/>
    <property type="evidence" value="ECO:0007669"/>
    <property type="project" value="UniProtKB-KW"/>
</dbReference>
<feature type="domain" description="NADP-dependent oxidoreductase" evidence="4">
    <location>
        <begin position="5"/>
        <end position="74"/>
    </location>
</feature>
<organism evidence="5 6">
    <name type="scientific">Phytophthora cactorum</name>
    <dbReference type="NCBI Taxonomy" id="29920"/>
    <lineage>
        <taxon>Eukaryota</taxon>
        <taxon>Sar</taxon>
        <taxon>Stramenopiles</taxon>
        <taxon>Oomycota</taxon>
        <taxon>Peronosporomycetes</taxon>
        <taxon>Peronosporales</taxon>
        <taxon>Peronosporaceae</taxon>
        <taxon>Phytophthora</taxon>
    </lineage>
</organism>
<keyword evidence="6" id="KW-1185">Reference proteome</keyword>
<dbReference type="VEuPathDB" id="FungiDB:PC110_g20634"/>
<comment type="similarity">
    <text evidence="1">Belongs to the shaker potassium channel beta subunit family.</text>
</comment>
<dbReference type="OrthoDB" id="1720422at2759"/>
<dbReference type="EMBL" id="MJFZ01001179">
    <property type="protein sequence ID" value="RAW22929.1"/>
    <property type="molecule type" value="Genomic_DNA"/>
</dbReference>
<dbReference type="STRING" id="29920.A0A329RFS0"/>
<name>A0A329RFS0_9STRA</name>
<proteinExistence type="inferred from homology"/>
<dbReference type="SUPFAM" id="SSF51430">
    <property type="entry name" value="NAD(P)-linked oxidoreductase"/>
    <property type="match status" value="1"/>
</dbReference>
<evidence type="ECO:0000313" key="6">
    <source>
        <dbReference type="Proteomes" id="UP000251314"/>
    </source>
</evidence>
<sequence>MSFCELTKLNQLKPIANELGCSLVHMTLAWAASNENVSTVLVGASRSSQLEENLKALAYVDKTTPEVKAKIDAIVHFVPAKAEMDPYALLRGCHLKRQ</sequence>
<dbReference type="PANTHER" id="PTHR43150">
    <property type="entry name" value="HYPERKINETIC, ISOFORM M"/>
    <property type="match status" value="1"/>
</dbReference>
<comment type="caution">
    <text evidence="5">The sequence shown here is derived from an EMBL/GenBank/DDBJ whole genome shotgun (WGS) entry which is preliminary data.</text>
</comment>
<dbReference type="Gene3D" id="3.20.20.100">
    <property type="entry name" value="NADP-dependent oxidoreductase domain"/>
    <property type="match status" value="1"/>
</dbReference>
<evidence type="ECO:0000313" key="5">
    <source>
        <dbReference type="EMBL" id="RAW22929.1"/>
    </source>
</evidence>
<gene>
    <name evidence="5" type="ORF">PC110_g20634</name>
</gene>
<dbReference type="InterPro" id="IPR005399">
    <property type="entry name" value="K_chnl_volt-dep_bsu_KCNAB-rel"/>
</dbReference>
<dbReference type="PANTHER" id="PTHR43150:SF2">
    <property type="entry name" value="HYPERKINETIC, ISOFORM M"/>
    <property type="match status" value="1"/>
</dbReference>
<dbReference type="AlphaFoldDB" id="A0A329RFS0"/>
<evidence type="ECO:0000256" key="1">
    <source>
        <dbReference type="ARBA" id="ARBA00006515"/>
    </source>
</evidence>
<keyword evidence="3" id="KW-0560">Oxidoreductase</keyword>
<evidence type="ECO:0000259" key="4">
    <source>
        <dbReference type="Pfam" id="PF00248"/>
    </source>
</evidence>
<dbReference type="InterPro" id="IPR023210">
    <property type="entry name" value="NADP_OxRdtase_dom"/>
</dbReference>
<protein>
    <recommendedName>
        <fullName evidence="4">NADP-dependent oxidoreductase domain-containing protein</fullName>
    </recommendedName>
</protein>
<dbReference type="InterPro" id="IPR036812">
    <property type="entry name" value="NAD(P)_OxRdtase_dom_sf"/>
</dbReference>
<dbReference type="Proteomes" id="UP000251314">
    <property type="component" value="Unassembled WGS sequence"/>
</dbReference>
<dbReference type="Pfam" id="PF00248">
    <property type="entry name" value="Aldo_ket_red"/>
    <property type="match status" value="1"/>
</dbReference>